<dbReference type="EMBL" id="CP013099">
    <property type="protein sequence ID" value="ALP51656.1"/>
    <property type="molecule type" value="Genomic_DNA"/>
</dbReference>
<evidence type="ECO:0000256" key="2">
    <source>
        <dbReference type="SAM" id="SignalP"/>
    </source>
</evidence>
<evidence type="ECO:0000256" key="1">
    <source>
        <dbReference type="SAM" id="MobiDB-lite"/>
    </source>
</evidence>
<evidence type="ECO:0000259" key="4">
    <source>
        <dbReference type="Pfam" id="PF25222"/>
    </source>
</evidence>
<feature type="compositionally biased region" description="Basic and acidic residues" evidence="1">
    <location>
        <begin position="395"/>
        <end position="407"/>
    </location>
</feature>
<sequence length="627" mass="70836">MLFCLLSLVCVALPTPAAAATPAYLDELIQAARAQQLHQRPEWHKLLHYKPGLIPGSFKSQVDAPRFFLAETGKTDPAAELEATLAAFFEAFPTDRDAQHLHPQCLFVARYHWLKHALGFDPERLPEHGCWRFEEWLAALNPQGVTLVFPTAYINSPASMFGHTLLRIDAAGQTEQTRLLAYAINFGADTGNDGGLAFALKGLLGGYPGTFSVLPYYLKVREYSDMENRDIWEYQLNLTPAETRTMLQHAWELRGIWFDYFFFDENCSYHLLSLIETARPELQLTVRFDVWAIPSDTVRVTERAGLVENVVYRPSRHAVLQYRMSGLDPARINDIRNLALGELRPADEAITALPLATRAEVLELAHEYADYHRDDNDRQLHRLLQARSALPVSRPEIKVPADTRPDQGHGTARSSLSVGREDGAYYQQLELRPAYHDLLDPTPGYSRGAQIEFFNLALRHNNQADTTRLQYFKPVNIISLTPVSDISTPISWQFDFGLTRKHGQQHNRMLATVNGGAGMSWAPSAHSIAYALLKLGIDAEAKELRKGYAAGAGGSIGLLAELRPDWALHLFAHSTDYTAGEVHTEKRLGLEQRYSLNKANTLRMEWTRQRELDGEFNNFNLSWQHFF</sequence>
<reference evidence="6" key="1">
    <citation type="submission" date="2015-10" db="EMBL/GenBank/DDBJ databases">
        <title>Description of Candidatus Tenderia electrophaga gen. nov, sp. nov., an Uncultivated Electroautotroph from a Biocathode Enrichment.</title>
        <authorList>
            <person name="Eddie B.J."/>
            <person name="Malanoski A.P."/>
            <person name="Wang Z."/>
            <person name="Hall R.J."/>
            <person name="Oh S.D."/>
            <person name="Heiner C."/>
            <person name="Lin B."/>
            <person name="Strycharz-Glaven S.M."/>
        </authorList>
    </citation>
    <scope>NUCLEOTIDE SEQUENCE [LARGE SCALE GENOMIC DNA]</scope>
    <source>
        <strain evidence="6">NRL1</strain>
    </source>
</reference>
<keyword evidence="7" id="KW-1185">Reference proteome</keyword>
<dbReference type="InterPro" id="IPR057165">
    <property type="entry name" value="DUF7843"/>
</dbReference>
<feature type="domain" description="DUF7843" evidence="5">
    <location>
        <begin position="35"/>
        <end position="116"/>
    </location>
</feature>
<feature type="signal peptide" evidence="2">
    <location>
        <begin position="1"/>
        <end position="19"/>
    </location>
</feature>
<evidence type="ECO:0000259" key="5">
    <source>
        <dbReference type="Pfam" id="PF25225"/>
    </source>
</evidence>
<dbReference type="STRING" id="1748243.Tel_00040"/>
<dbReference type="InterPro" id="IPR025178">
    <property type="entry name" value="Lnb_N"/>
</dbReference>
<evidence type="ECO:0000313" key="6">
    <source>
        <dbReference type="EMBL" id="ALP51656.1"/>
    </source>
</evidence>
<gene>
    <name evidence="6" type="ORF">Tel_00040</name>
</gene>
<feature type="region of interest" description="Disordered" evidence="1">
    <location>
        <begin position="394"/>
        <end position="417"/>
    </location>
</feature>
<dbReference type="Pfam" id="PF25222">
    <property type="entry name" value="DUF7840"/>
    <property type="match status" value="1"/>
</dbReference>
<protein>
    <submittedName>
        <fullName evidence="6">Uncharacterized protein</fullName>
    </submittedName>
</protein>
<feature type="chain" id="PRO_5006604847" evidence="2">
    <location>
        <begin position="20"/>
        <end position="627"/>
    </location>
</feature>
<feature type="domain" description="Lnb N-terminal periplasmic" evidence="3">
    <location>
        <begin position="133"/>
        <end position="302"/>
    </location>
</feature>
<dbReference type="Pfam" id="PF25225">
    <property type="entry name" value="DUF7843"/>
    <property type="match status" value="1"/>
</dbReference>
<organism evidence="6 7">
    <name type="scientific">Candidatus Tenderia electrophaga</name>
    <dbReference type="NCBI Taxonomy" id="1748243"/>
    <lineage>
        <taxon>Bacteria</taxon>
        <taxon>Pseudomonadati</taxon>
        <taxon>Pseudomonadota</taxon>
        <taxon>Gammaproteobacteria</taxon>
        <taxon>Candidatus Tenderiales</taxon>
        <taxon>Candidatus Tenderiaceae</taxon>
        <taxon>Candidatus Tenderia</taxon>
    </lineage>
</organism>
<keyword evidence="2" id="KW-0732">Signal</keyword>
<proteinExistence type="predicted"/>
<dbReference type="Pfam" id="PF13387">
    <property type="entry name" value="Lnb_N"/>
    <property type="match status" value="1"/>
</dbReference>
<name>A0A0S2T948_9GAMM</name>
<dbReference type="Proteomes" id="UP000055136">
    <property type="component" value="Chromosome"/>
</dbReference>
<dbReference type="KEGG" id="tee:Tel_00040"/>
<evidence type="ECO:0000313" key="7">
    <source>
        <dbReference type="Proteomes" id="UP000055136"/>
    </source>
</evidence>
<feature type="domain" description="DUF7840" evidence="4">
    <location>
        <begin position="403"/>
        <end position="626"/>
    </location>
</feature>
<dbReference type="InterPro" id="IPR057162">
    <property type="entry name" value="DUF7840"/>
</dbReference>
<dbReference type="AlphaFoldDB" id="A0A0S2T948"/>
<accession>A0A0S2T948</accession>
<evidence type="ECO:0000259" key="3">
    <source>
        <dbReference type="Pfam" id="PF13387"/>
    </source>
</evidence>